<dbReference type="Gene3D" id="2.40.30.170">
    <property type="match status" value="1"/>
</dbReference>
<dbReference type="NCBIfam" id="TIGR01730">
    <property type="entry name" value="RND_mfp"/>
    <property type="match status" value="1"/>
</dbReference>
<dbReference type="GO" id="GO:1990281">
    <property type="term" value="C:efflux pump complex"/>
    <property type="evidence" value="ECO:0007669"/>
    <property type="project" value="TreeGrafter"/>
</dbReference>
<organism evidence="3 4">
    <name type="scientific">Thalassotalea algicola</name>
    <dbReference type="NCBI Taxonomy" id="2716224"/>
    <lineage>
        <taxon>Bacteria</taxon>
        <taxon>Pseudomonadati</taxon>
        <taxon>Pseudomonadota</taxon>
        <taxon>Gammaproteobacteria</taxon>
        <taxon>Alteromonadales</taxon>
        <taxon>Colwelliaceae</taxon>
        <taxon>Thalassotalea</taxon>
    </lineage>
</organism>
<dbReference type="Gene3D" id="1.10.287.470">
    <property type="entry name" value="Helix hairpin bin"/>
    <property type="match status" value="1"/>
</dbReference>
<comment type="caution">
    <text evidence="3">The sequence shown here is derived from an EMBL/GenBank/DDBJ whole genome shotgun (WGS) entry which is preliminary data.</text>
</comment>
<keyword evidence="4" id="KW-1185">Reference proteome</keyword>
<gene>
    <name evidence="3" type="ORF">HII17_01815</name>
</gene>
<dbReference type="InterPro" id="IPR006143">
    <property type="entry name" value="RND_pump_MFP"/>
</dbReference>
<proteinExistence type="inferred from homology"/>
<evidence type="ECO:0000313" key="3">
    <source>
        <dbReference type="EMBL" id="NMP30284.1"/>
    </source>
</evidence>
<dbReference type="InterPro" id="IPR058647">
    <property type="entry name" value="BSH_CzcB-like"/>
</dbReference>
<dbReference type="EMBL" id="JABBXH010000001">
    <property type="protein sequence ID" value="NMP30284.1"/>
    <property type="molecule type" value="Genomic_DNA"/>
</dbReference>
<reference evidence="3 4" key="1">
    <citation type="submission" date="2020-04" db="EMBL/GenBank/DDBJ databases">
        <title>Thalassotalea sp. M1531, isolated from the surface of marine red alga.</title>
        <authorList>
            <person name="Pang L."/>
            <person name="Lu D.-C."/>
        </authorList>
    </citation>
    <scope>NUCLEOTIDE SEQUENCE [LARGE SCALE GENOMIC DNA]</scope>
    <source>
        <strain evidence="3 4">M1531</strain>
    </source>
</reference>
<evidence type="ECO:0000259" key="2">
    <source>
        <dbReference type="Pfam" id="PF25973"/>
    </source>
</evidence>
<name>A0A7Y0L9T3_9GAMM</name>
<evidence type="ECO:0000256" key="1">
    <source>
        <dbReference type="ARBA" id="ARBA00009477"/>
    </source>
</evidence>
<protein>
    <submittedName>
        <fullName evidence="3">Efflux RND transporter periplasmic adaptor subunit</fullName>
    </submittedName>
</protein>
<dbReference type="AlphaFoldDB" id="A0A7Y0L9T3"/>
<dbReference type="PANTHER" id="PTHR30469">
    <property type="entry name" value="MULTIDRUG RESISTANCE PROTEIN MDTA"/>
    <property type="match status" value="1"/>
</dbReference>
<dbReference type="Gene3D" id="2.40.420.20">
    <property type="match status" value="1"/>
</dbReference>
<dbReference type="GO" id="GO:0015562">
    <property type="term" value="F:efflux transmembrane transporter activity"/>
    <property type="evidence" value="ECO:0007669"/>
    <property type="project" value="TreeGrafter"/>
</dbReference>
<dbReference type="PANTHER" id="PTHR30469:SF11">
    <property type="entry name" value="BLL4320 PROTEIN"/>
    <property type="match status" value="1"/>
</dbReference>
<dbReference type="Pfam" id="PF25973">
    <property type="entry name" value="BSH_CzcB"/>
    <property type="match status" value="1"/>
</dbReference>
<evidence type="ECO:0000313" key="4">
    <source>
        <dbReference type="Proteomes" id="UP000568664"/>
    </source>
</evidence>
<comment type="similarity">
    <text evidence="1">Belongs to the membrane fusion protein (MFP) (TC 8.A.1) family.</text>
</comment>
<feature type="domain" description="CzcB-like barrel-sandwich hybrid" evidence="2">
    <location>
        <begin position="74"/>
        <end position="208"/>
    </location>
</feature>
<sequence length="368" mass="40373">MNSENTLALMAKLLVVNSFLLLISACSESHSNETANNYVQTAQIEQVNRQPSYQIDRQYVGKISAKQQSNLSFEFAGRVLETLKDSGDKVKKGNILAVQDVELLNIKANEIRAQINQVDAQIELNKANYKRAKELHLSNYASEQVIDELTAEKSILTANKNGLKASYDALHYQISKATLRAPYDGVINQRLIAQGDLLSAATPAFTINNQNQQEVSLGIPAKVAKELAIDEELDVEINKKTYAAKIIAIGQQIDPATRTLGLRLKLTQPINAVSGLIARVSIKEHIPDSGFWLPLTAITDGVRGQWNIYTAVAQGNQFKILPETVKVLHTTKDSAYITGLTSNQISIITAGLHRYVPGQIVKAKGANE</sequence>
<dbReference type="SUPFAM" id="SSF111369">
    <property type="entry name" value="HlyD-like secretion proteins"/>
    <property type="match status" value="1"/>
</dbReference>
<dbReference type="RefSeq" id="WP_169073608.1">
    <property type="nucleotide sequence ID" value="NZ_JABBXH010000001.1"/>
</dbReference>
<dbReference type="Proteomes" id="UP000568664">
    <property type="component" value="Unassembled WGS sequence"/>
</dbReference>
<accession>A0A7Y0L9T3</accession>
<dbReference type="Gene3D" id="2.40.50.100">
    <property type="match status" value="1"/>
</dbReference>